<dbReference type="EMBL" id="BFBB01000003">
    <property type="protein sequence ID" value="GBF49404.1"/>
    <property type="molecule type" value="Genomic_DNA"/>
</dbReference>
<keyword evidence="2" id="KW-1185">Reference proteome</keyword>
<accession>A0A2P2DXP7</accession>
<evidence type="ECO:0000313" key="2">
    <source>
        <dbReference type="Proteomes" id="UP000245133"/>
    </source>
</evidence>
<evidence type="ECO:0000313" key="1">
    <source>
        <dbReference type="EMBL" id="GBF49404.1"/>
    </source>
</evidence>
<organism evidence="1 2">
    <name type="scientific">Leptospira ryugenii</name>
    <dbReference type="NCBI Taxonomy" id="1917863"/>
    <lineage>
        <taxon>Bacteria</taxon>
        <taxon>Pseudomonadati</taxon>
        <taxon>Spirochaetota</taxon>
        <taxon>Spirochaetia</taxon>
        <taxon>Leptospirales</taxon>
        <taxon>Leptospiraceae</taxon>
        <taxon>Leptospira</taxon>
    </lineage>
</organism>
<dbReference type="Proteomes" id="UP000245133">
    <property type="component" value="Unassembled WGS sequence"/>
</dbReference>
<proteinExistence type="predicted"/>
<name>A0A2P2DXP7_9LEPT</name>
<dbReference type="RefSeq" id="WP_108974269.1">
    <property type="nucleotide sequence ID" value="NZ_BFBB01000003.1"/>
</dbReference>
<protein>
    <submittedName>
        <fullName evidence="1">Uncharacterized protein</fullName>
    </submittedName>
</protein>
<sequence length="65" mass="7522">MKKPKLIKMPKRPKESASAEVWLRYEQRVKSVQDRNAKKLAPYLKAQSIKERVKKNVSKISGKVA</sequence>
<dbReference type="AlphaFoldDB" id="A0A2P2DXP7"/>
<comment type="caution">
    <text evidence="1">The sequence shown here is derived from an EMBL/GenBank/DDBJ whole genome shotgun (WGS) entry which is preliminary data.</text>
</comment>
<reference evidence="1 2" key="1">
    <citation type="submission" date="2018-02" db="EMBL/GenBank/DDBJ databases">
        <title>Novel Leptospira species isolated from soil and water in Japan.</title>
        <authorList>
            <person name="Nakao R."/>
            <person name="Masuzawa T."/>
        </authorList>
    </citation>
    <scope>NUCLEOTIDE SEQUENCE [LARGE SCALE GENOMIC DNA]</scope>
    <source>
        <strain evidence="1 2">YH101</strain>
    </source>
</reference>
<gene>
    <name evidence="1" type="ORF">LPTSP4_09170</name>
</gene>